<sequence>MLVFAFYHKNMIDKKLNASCPIVLLPIYQIYLIVVSTRQQEVLLKGAPACIEFQNNVYALLLMRGSGRMRLLDAGEGQTQNESDAFVVI</sequence>
<keyword evidence="2" id="KW-1185">Reference proteome</keyword>
<gene>
    <name evidence="1" type="ORF">PR003_g25771</name>
</gene>
<reference evidence="1 2" key="1">
    <citation type="submission" date="2018-08" db="EMBL/GenBank/DDBJ databases">
        <title>Genomic investigation of the strawberry pathogen Phytophthora fragariae indicates pathogenicity is determined by transcriptional variation in three key races.</title>
        <authorList>
            <person name="Adams T.M."/>
            <person name="Armitage A.D."/>
            <person name="Sobczyk M.K."/>
            <person name="Bates H.J."/>
            <person name="Dunwell J.M."/>
            <person name="Nellist C.F."/>
            <person name="Harrison R.J."/>
        </authorList>
    </citation>
    <scope>NUCLEOTIDE SEQUENCE [LARGE SCALE GENOMIC DNA]</scope>
    <source>
        <strain evidence="1 2">SCRP333</strain>
    </source>
</reference>
<dbReference type="EMBL" id="QXFT01003169">
    <property type="protein sequence ID" value="KAE9288574.1"/>
    <property type="molecule type" value="Genomic_DNA"/>
</dbReference>
<dbReference type="Proteomes" id="UP000434957">
    <property type="component" value="Unassembled WGS sequence"/>
</dbReference>
<dbReference type="AlphaFoldDB" id="A0A6A4CCH1"/>
<evidence type="ECO:0000313" key="1">
    <source>
        <dbReference type="EMBL" id="KAE9288574.1"/>
    </source>
</evidence>
<proteinExistence type="predicted"/>
<evidence type="ECO:0000313" key="2">
    <source>
        <dbReference type="Proteomes" id="UP000434957"/>
    </source>
</evidence>
<organism evidence="1 2">
    <name type="scientific">Phytophthora rubi</name>
    <dbReference type="NCBI Taxonomy" id="129364"/>
    <lineage>
        <taxon>Eukaryota</taxon>
        <taxon>Sar</taxon>
        <taxon>Stramenopiles</taxon>
        <taxon>Oomycota</taxon>
        <taxon>Peronosporomycetes</taxon>
        <taxon>Peronosporales</taxon>
        <taxon>Peronosporaceae</taxon>
        <taxon>Phytophthora</taxon>
    </lineage>
</organism>
<protein>
    <submittedName>
        <fullName evidence="1">Uncharacterized protein</fullName>
    </submittedName>
</protein>
<accession>A0A6A4CCH1</accession>
<comment type="caution">
    <text evidence="1">The sequence shown here is derived from an EMBL/GenBank/DDBJ whole genome shotgun (WGS) entry which is preliminary data.</text>
</comment>
<name>A0A6A4CCH1_9STRA</name>